<organism evidence="1">
    <name type="scientific">Brassica napus</name>
    <name type="common">Rape</name>
    <dbReference type="NCBI Taxonomy" id="3708"/>
    <lineage>
        <taxon>Eukaryota</taxon>
        <taxon>Viridiplantae</taxon>
        <taxon>Streptophyta</taxon>
        <taxon>Embryophyta</taxon>
        <taxon>Tracheophyta</taxon>
        <taxon>Spermatophyta</taxon>
        <taxon>Magnoliopsida</taxon>
        <taxon>eudicotyledons</taxon>
        <taxon>Gunneridae</taxon>
        <taxon>Pentapetalae</taxon>
        <taxon>rosids</taxon>
        <taxon>malvids</taxon>
        <taxon>Brassicales</taxon>
        <taxon>Brassicaceae</taxon>
        <taxon>Brassiceae</taxon>
        <taxon>Brassica</taxon>
    </lineage>
</organism>
<sequence>MHGVGDESSMAMLSCRDRDASALIFSGHGSPVTLSRNSLGSCREASSVSAGFVLRMGVVSLCWVRVVSLSGLSVCIQSVVGSLGFVP</sequence>
<evidence type="ECO:0000313" key="1">
    <source>
        <dbReference type="EMBL" id="CAF2129858.1"/>
    </source>
</evidence>
<dbReference type="AlphaFoldDB" id="A0A816W878"/>
<reference evidence="1" key="1">
    <citation type="submission" date="2021-01" db="EMBL/GenBank/DDBJ databases">
        <authorList>
            <consortium name="Genoscope - CEA"/>
            <person name="William W."/>
        </authorList>
    </citation>
    <scope>NUCLEOTIDE SEQUENCE</scope>
</reference>
<gene>
    <name evidence="1" type="ORF">DARMORV10_A03P48970.1</name>
</gene>
<dbReference type="Proteomes" id="UP001295469">
    <property type="component" value="Chromosome A03"/>
</dbReference>
<protein>
    <submittedName>
        <fullName evidence="1">(rape) hypothetical protein</fullName>
    </submittedName>
</protein>
<accession>A0A816W878</accession>
<proteinExistence type="predicted"/>
<name>A0A816W878_BRANA</name>
<dbReference type="EMBL" id="HG994357">
    <property type="protein sequence ID" value="CAF2129858.1"/>
    <property type="molecule type" value="Genomic_DNA"/>
</dbReference>